<protein>
    <submittedName>
        <fullName evidence="1">Uncharacterized protein</fullName>
    </submittedName>
</protein>
<name>A9B985_HERA2</name>
<dbReference type="InParanoid" id="A9B985"/>
<accession>A9B985</accession>
<evidence type="ECO:0000313" key="2">
    <source>
        <dbReference type="Proteomes" id="UP000000787"/>
    </source>
</evidence>
<dbReference type="AlphaFoldDB" id="A9B985"/>
<sequence>MTARWFADRITLYQLLHTHPGWSNRQLAMDTHRSIGWVKKWKARFGSPPHPDPQTVCQSQSRARKTPAAPWTERVITYILELRDTLSAQYNRIVGAKTILAYLQRDPDLASEPLPTSPVTIWKILRQHQRIYQRHAPLMWSRLSP</sequence>
<proteinExistence type="predicted"/>
<gene>
    <name evidence="1" type="ordered locus">Haur_5272</name>
</gene>
<reference evidence="1 2" key="1">
    <citation type="journal article" date="2011" name="Stand. Genomic Sci.">
        <title>Complete genome sequence of the filamentous gliding predatory bacterium Herpetosiphon aurantiacus type strain (114-95(T)).</title>
        <authorList>
            <person name="Kiss H."/>
            <person name="Nett M."/>
            <person name="Domin N."/>
            <person name="Martin K."/>
            <person name="Maresca J.A."/>
            <person name="Copeland A."/>
            <person name="Lapidus A."/>
            <person name="Lucas S."/>
            <person name="Berry K.W."/>
            <person name="Glavina Del Rio T."/>
            <person name="Dalin E."/>
            <person name="Tice H."/>
            <person name="Pitluck S."/>
            <person name="Richardson P."/>
            <person name="Bruce D."/>
            <person name="Goodwin L."/>
            <person name="Han C."/>
            <person name="Detter J.C."/>
            <person name="Schmutz J."/>
            <person name="Brettin T."/>
            <person name="Land M."/>
            <person name="Hauser L."/>
            <person name="Kyrpides N.C."/>
            <person name="Ivanova N."/>
            <person name="Goker M."/>
            <person name="Woyke T."/>
            <person name="Klenk H.P."/>
            <person name="Bryant D.A."/>
        </authorList>
    </citation>
    <scope>NUCLEOTIDE SEQUENCE [LARGE SCALE GENOMIC DNA]</scope>
    <source>
        <strain evidence="2">ATCC 23779 / DSM 785 / 114-95</strain>
        <plasmid evidence="1">pHAU02</plasmid>
    </source>
</reference>
<geneLocation type="plasmid" evidence="1 2">
    <name>pHAU02</name>
</geneLocation>
<dbReference type="KEGG" id="hau:Haur_5272"/>
<dbReference type="eggNOG" id="COG2801">
    <property type="taxonomic scope" value="Bacteria"/>
</dbReference>
<dbReference type="EMBL" id="CP000877">
    <property type="protein sequence ID" value="ABX07899.1"/>
    <property type="molecule type" value="Genomic_DNA"/>
</dbReference>
<evidence type="ECO:0000313" key="1">
    <source>
        <dbReference type="EMBL" id="ABX07899.1"/>
    </source>
</evidence>
<organism evidence="1 2">
    <name type="scientific">Herpetosiphon aurantiacus (strain ATCC 23779 / DSM 785 / 114-95)</name>
    <dbReference type="NCBI Taxonomy" id="316274"/>
    <lineage>
        <taxon>Bacteria</taxon>
        <taxon>Bacillati</taxon>
        <taxon>Chloroflexota</taxon>
        <taxon>Chloroflexia</taxon>
        <taxon>Herpetosiphonales</taxon>
        <taxon>Herpetosiphonaceae</taxon>
        <taxon>Herpetosiphon</taxon>
    </lineage>
</organism>
<dbReference type="BioCyc" id="HAUR316274:GHYA-5334-MONOMER"/>
<dbReference type="Proteomes" id="UP000000787">
    <property type="component" value="Plasmid pHAU02"/>
</dbReference>
<dbReference type="HOGENOM" id="CLU_1832423_0_0_0"/>
<keyword evidence="1" id="KW-0614">Plasmid</keyword>
<keyword evidence="2" id="KW-1185">Reference proteome</keyword>